<feature type="transmembrane region" description="Helical" evidence="1">
    <location>
        <begin position="131"/>
        <end position="152"/>
    </location>
</feature>
<protein>
    <submittedName>
        <fullName evidence="2">Uncharacterized protein</fullName>
    </submittedName>
</protein>
<keyword evidence="1" id="KW-0472">Membrane</keyword>
<feature type="transmembrane region" description="Helical" evidence="1">
    <location>
        <begin position="12"/>
        <end position="41"/>
    </location>
</feature>
<evidence type="ECO:0000256" key="1">
    <source>
        <dbReference type="SAM" id="Phobius"/>
    </source>
</evidence>
<evidence type="ECO:0000313" key="3">
    <source>
        <dbReference type="Proteomes" id="UP000241096"/>
    </source>
</evidence>
<proteinExistence type="predicted"/>
<sequence>MAYLSKDAPLTAYEWFMSIWLALTFTALLCIIPAAGMAVFMDNPNQVKHSMDATLIEAHAYSQSTGKYSSELRWQGRFQLLDGRTIDQPIDGFFYKRFMAGGEQPIKSWVAVSGWQLNKPDPTWVVWRDGLFFTFIGGLFGLLFGLMLSFGLPDRRFK</sequence>
<keyword evidence="1" id="KW-0812">Transmembrane</keyword>
<evidence type="ECO:0000313" key="2">
    <source>
        <dbReference type="EMBL" id="ATW58279.1"/>
    </source>
</evidence>
<accession>A0A2H4P7Y1</accession>
<reference evidence="2 3" key="1">
    <citation type="submission" date="2017-09" db="EMBL/GenBank/DDBJ databases">
        <authorList>
            <person name="Ehlers B."/>
            <person name="Leendertz F.H."/>
        </authorList>
    </citation>
    <scope>NUCLEOTIDE SEQUENCE [LARGE SCALE GENOMIC DNA]</scope>
</reference>
<dbReference type="Proteomes" id="UP000241096">
    <property type="component" value="Segment"/>
</dbReference>
<gene>
    <name evidence="2" type="ORF">CNR37_00072</name>
</gene>
<keyword evidence="3" id="KW-1185">Reference proteome</keyword>
<keyword evidence="1" id="KW-1133">Transmembrane helix</keyword>
<organism evidence="2 3">
    <name type="scientific">Pseudomonas phage ventosus</name>
    <dbReference type="NCBI Taxonomy" id="2048980"/>
    <lineage>
        <taxon>Viruses</taxon>
        <taxon>Duplodnaviria</taxon>
        <taxon>Heunggongvirae</taxon>
        <taxon>Uroviricota</taxon>
        <taxon>Caudoviricetes</taxon>
        <taxon>Vandenendeviridae</taxon>
        <taxon>Gorskivirinae</taxon>
        <taxon>Ventosusvirus</taxon>
        <taxon>Ventosusvirus ventosus</taxon>
    </lineage>
</organism>
<name>A0A2H4P7Y1_9CAUD</name>
<dbReference type="EMBL" id="MG018930">
    <property type="protein sequence ID" value="ATW58279.1"/>
    <property type="molecule type" value="Genomic_DNA"/>
</dbReference>